<evidence type="ECO:0000313" key="2">
    <source>
        <dbReference type="EMBL" id="KAF4046001.1"/>
    </source>
</evidence>
<name>A0A833TSP2_PHYIN</name>
<comment type="caution">
    <text evidence="2">The sequence shown here is derived from an EMBL/GenBank/DDBJ whole genome shotgun (WGS) entry which is preliminary data.</text>
</comment>
<reference evidence="2" key="1">
    <citation type="submission" date="2020-04" db="EMBL/GenBank/DDBJ databases">
        <title>Hybrid Assembly of Korean Phytophthora infestans isolates.</title>
        <authorList>
            <person name="Prokchorchik M."/>
            <person name="Lee Y."/>
            <person name="Seo J."/>
            <person name="Cho J.-H."/>
            <person name="Park Y.-E."/>
            <person name="Jang D.-C."/>
            <person name="Im J.-S."/>
            <person name="Choi J.-G."/>
            <person name="Park H.-J."/>
            <person name="Lee G.-B."/>
            <person name="Lee Y.-G."/>
            <person name="Hong S.-Y."/>
            <person name="Cho K."/>
            <person name="Sohn K.H."/>
        </authorList>
    </citation>
    <scope>NUCLEOTIDE SEQUENCE</scope>
    <source>
        <strain evidence="2">KR_1_A1</strain>
    </source>
</reference>
<feature type="compositionally biased region" description="Polar residues" evidence="1">
    <location>
        <begin position="46"/>
        <end position="60"/>
    </location>
</feature>
<protein>
    <submittedName>
        <fullName evidence="2">Uncharacterized protein</fullName>
    </submittedName>
</protein>
<dbReference type="EMBL" id="WSZM01000033">
    <property type="protein sequence ID" value="KAF4046001.1"/>
    <property type="molecule type" value="Genomic_DNA"/>
</dbReference>
<proteinExistence type="predicted"/>
<feature type="region of interest" description="Disordered" evidence="1">
    <location>
        <begin position="46"/>
        <end position="66"/>
    </location>
</feature>
<keyword evidence="3" id="KW-1185">Reference proteome</keyword>
<gene>
    <name evidence="2" type="ORF">GN244_ATG01560</name>
</gene>
<dbReference type="Proteomes" id="UP000602510">
    <property type="component" value="Unassembled WGS sequence"/>
</dbReference>
<organism evidence="2 3">
    <name type="scientific">Phytophthora infestans</name>
    <name type="common">Potato late blight agent</name>
    <name type="synonym">Botrytis infestans</name>
    <dbReference type="NCBI Taxonomy" id="4787"/>
    <lineage>
        <taxon>Eukaryota</taxon>
        <taxon>Sar</taxon>
        <taxon>Stramenopiles</taxon>
        <taxon>Oomycota</taxon>
        <taxon>Peronosporomycetes</taxon>
        <taxon>Peronosporales</taxon>
        <taxon>Peronosporaceae</taxon>
        <taxon>Phytophthora</taxon>
    </lineage>
</organism>
<accession>A0A833TSP2</accession>
<feature type="region of interest" description="Disordered" evidence="1">
    <location>
        <begin position="1"/>
        <end position="22"/>
    </location>
</feature>
<dbReference type="AlphaFoldDB" id="A0A833TSP2"/>
<evidence type="ECO:0000256" key="1">
    <source>
        <dbReference type="SAM" id="MobiDB-lite"/>
    </source>
</evidence>
<evidence type="ECO:0000313" key="3">
    <source>
        <dbReference type="Proteomes" id="UP000602510"/>
    </source>
</evidence>
<sequence>MKRFRGGRTKSDDENRGPMNNADAIAEHVMKSMLDTGFWHMLRNGETPSQYYRKMTQASTPPEKKK</sequence>